<organism evidence="1">
    <name type="scientific">Arundo donax</name>
    <name type="common">Giant reed</name>
    <name type="synonym">Donax arundinaceus</name>
    <dbReference type="NCBI Taxonomy" id="35708"/>
    <lineage>
        <taxon>Eukaryota</taxon>
        <taxon>Viridiplantae</taxon>
        <taxon>Streptophyta</taxon>
        <taxon>Embryophyta</taxon>
        <taxon>Tracheophyta</taxon>
        <taxon>Spermatophyta</taxon>
        <taxon>Magnoliopsida</taxon>
        <taxon>Liliopsida</taxon>
        <taxon>Poales</taxon>
        <taxon>Poaceae</taxon>
        <taxon>PACMAD clade</taxon>
        <taxon>Arundinoideae</taxon>
        <taxon>Arundineae</taxon>
        <taxon>Arundo</taxon>
    </lineage>
</organism>
<proteinExistence type="predicted"/>
<evidence type="ECO:0000313" key="1">
    <source>
        <dbReference type="EMBL" id="JAE10503.1"/>
    </source>
</evidence>
<name>A0A0A9FQC9_ARUDO</name>
<protein>
    <submittedName>
        <fullName evidence="1">Uncharacterized protein</fullName>
    </submittedName>
</protein>
<reference evidence="1" key="2">
    <citation type="journal article" date="2015" name="Data Brief">
        <title>Shoot transcriptome of the giant reed, Arundo donax.</title>
        <authorList>
            <person name="Barrero R.A."/>
            <person name="Guerrero F.D."/>
            <person name="Moolhuijzen P."/>
            <person name="Goolsby J.A."/>
            <person name="Tidwell J."/>
            <person name="Bellgard S.E."/>
            <person name="Bellgard M.I."/>
        </authorList>
    </citation>
    <scope>NUCLEOTIDE SEQUENCE</scope>
    <source>
        <tissue evidence="1">Shoot tissue taken approximately 20 cm above the soil surface</tissue>
    </source>
</reference>
<reference evidence="1" key="1">
    <citation type="submission" date="2014-09" db="EMBL/GenBank/DDBJ databases">
        <authorList>
            <person name="Magalhaes I.L.F."/>
            <person name="Oliveira U."/>
            <person name="Santos F.R."/>
            <person name="Vidigal T.H.D.A."/>
            <person name="Brescovit A.D."/>
            <person name="Santos A.J."/>
        </authorList>
    </citation>
    <scope>NUCLEOTIDE SEQUENCE</scope>
    <source>
        <tissue evidence="1">Shoot tissue taken approximately 20 cm above the soil surface</tissue>
    </source>
</reference>
<sequence>MCKAIVFKIIVDKDPVASFYTAAIEFDKIFMCYIRDCKKLTKKLLCTLSRM</sequence>
<accession>A0A0A9FQC9</accession>
<dbReference type="AlphaFoldDB" id="A0A0A9FQC9"/>
<dbReference type="EMBL" id="GBRH01187393">
    <property type="protein sequence ID" value="JAE10503.1"/>
    <property type="molecule type" value="Transcribed_RNA"/>
</dbReference>